<protein>
    <recommendedName>
        <fullName evidence="3">CCHC-type domain-containing protein</fullName>
    </recommendedName>
</protein>
<reference evidence="4 5" key="1">
    <citation type="submission" date="2019-09" db="EMBL/GenBank/DDBJ databases">
        <title>A chromosome-level genome assembly of the Chinese tupelo Nyssa sinensis.</title>
        <authorList>
            <person name="Yang X."/>
            <person name="Kang M."/>
            <person name="Yang Y."/>
            <person name="Xiong H."/>
            <person name="Wang M."/>
            <person name="Zhang Z."/>
            <person name="Wang Z."/>
            <person name="Wu H."/>
            <person name="Ma T."/>
            <person name="Liu J."/>
            <person name="Xi Z."/>
        </authorList>
    </citation>
    <scope>NUCLEOTIDE SEQUENCE [LARGE SCALE GENOMIC DNA]</scope>
    <source>
        <strain evidence="4">J267</strain>
        <tissue evidence="4">Leaf</tissue>
    </source>
</reference>
<proteinExistence type="predicted"/>
<feature type="compositionally biased region" description="Low complexity" evidence="2">
    <location>
        <begin position="378"/>
        <end position="394"/>
    </location>
</feature>
<dbReference type="Gene3D" id="2.40.50.40">
    <property type="match status" value="1"/>
</dbReference>
<dbReference type="InterPro" id="IPR001878">
    <property type="entry name" value="Znf_CCHC"/>
</dbReference>
<dbReference type="Gene3D" id="4.10.60.10">
    <property type="entry name" value="Zinc finger, CCHC-type"/>
    <property type="match status" value="1"/>
</dbReference>
<feature type="domain" description="CCHC-type" evidence="3">
    <location>
        <begin position="207"/>
        <end position="222"/>
    </location>
</feature>
<dbReference type="GO" id="GO:0003676">
    <property type="term" value="F:nucleic acid binding"/>
    <property type="evidence" value="ECO:0007669"/>
    <property type="project" value="InterPro"/>
</dbReference>
<evidence type="ECO:0000256" key="1">
    <source>
        <dbReference type="PROSITE-ProRule" id="PRU00047"/>
    </source>
</evidence>
<dbReference type="EMBL" id="CM018043">
    <property type="protein sequence ID" value="KAA8530794.1"/>
    <property type="molecule type" value="Genomic_DNA"/>
</dbReference>
<dbReference type="Pfam" id="PF00428">
    <property type="entry name" value="Ribosomal_60s"/>
    <property type="match status" value="1"/>
</dbReference>
<dbReference type="SUPFAM" id="SSF54160">
    <property type="entry name" value="Chromo domain-like"/>
    <property type="match status" value="1"/>
</dbReference>
<name>A0A5J5AKM5_9ASTE</name>
<keyword evidence="1" id="KW-0862">Zinc</keyword>
<keyword evidence="5" id="KW-1185">Reference proteome</keyword>
<dbReference type="InterPro" id="IPR005162">
    <property type="entry name" value="Retrotrans_gag_dom"/>
</dbReference>
<dbReference type="OrthoDB" id="1934635at2759"/>
<keyword evidence="1" id="KW-0479">Metal-binding</keyword>
<feature type="compositionally biased region" description="Basic and acidic residues" evidence="2">
    <location>
        <begin position="157"/>
        <end position="172"/>
    </location>
</feature>
<dbReference type="Proteomes" id="UP000325577">
    <property type="component" value="Linkage Group LG2"/>
</dbReference>
<organism evidence="4 5">
    <name type="scientific">Nyssa sinensis</name>
    <dbReference type="NCBI Taxonomy" id="561372"/>
    <lineage>
        <taxon>Eukaryota</taxon>
        <taxon>Viridiplantae</taxon>
        <taxon>Streptophyta</taxon>
        <taxon>Embryophyta</taxon>
        <taxon>Tracheophyta</taxon>
        <taxon>Spermatophyta</taxon>
        <taxon>Magnoliopsida</taxon>
        <taxon>eudicotyledons</taxon>
        <taxon>Gunneridae</taxon>
        <taxon>Pentapetalae</taxon>
        <taxon>asterids</taxon>
        <taxon>Cornales</taxon>
        <taxon>Nyssaceae</taxon>
        <taxon>Nyssa</taxon>
    </lineage>
</organism>
<keyword evidence="1" id="KW-0863">Zinc-finger</keyword>
<gene>
    <name evidence="4" type="ORF">F0562_005582</name>
</gene>
<evidence type="ECO:0000256" key="2">
    <source>
        <dbReference type="SAM" id="MobiDB-lite"/>
    </source>
</evidence>
<dbReference type="PANTHER" id="PTHR35046">
    <property type="entry name" value="ZINC KNUCKLE (CCHC-TYPE) FAMILY PROTEIN"/>
    <property type="match status" value="1"/>
</dbReference>
<dbReference type="PANTHER" id="PTHR35046:SF26">
    <property type="entry name" value="RNA-DIRECTED DNA POLYMERASE"/>
    <property type="match status" value="1"/>
</dbReference>
<dbReference type="PROSITE" id="PS50158">
    <property type="entry name" value="ZF_CCHC"/>
    <property type="match status" value="1"/>
</dbReference>
<feature type="region of interest" description="Disordered" evidence="2">
    <location>
        <begin position="157"/>
        <end position="203"/>
    </location>
</feature>
<evidence type="ECO:0000313" key="4">
    <source>
        <dbReference type="EMBL" id="KAA8530794.1"/>
    </source>
</evidence>
<dbReference type="InterPro" id="IPR036875">
    <property type="entry name" value="Znf_CCHC_sf"/>
</dbReference>
<dbReference type="SMART" id="SM00343">
    <property type="entry name" value="ZnF_C2HC"/>
    <property type="match status" value="1"/>
</dbReference>
<dbReference type="SUPFAM" id="SSF57756">
    <property type="entry name" value="Retrovirus zinc finger-like domains"/>
    <property type="match status" value="1"/>
</dbReference>
<dbReference type="Pfam" id="PF03732">
    <property type="entry name" value="Retrotrans_gag"/>
    <property type="match status" value="1"/>
</dbReference>
<accession>A0A5J5AKM5</accession>
<dbReference type="InterPro" id="IPR016197">
    <property type="entry name" value="Chromo-like_dom_sf"/>
</dbReference>
<evidence type="ECO:0000313" key="5">
    <source>
        <dbReference type="Proteomes" id="UP000325577"/>
    </source>
</evidence>
<feature type="region of interest" description="Disordered" evidence="2">
    <location>
        <begin position="377"/>
        <end position="415"/>
    </location>
</feature>
<dbReference type="GO" id="GO:0008270">
    <property type="term" value="F:zinc ion binding"/>
    <property type="evidence" value="ECO:0007669"/>
    <property type="project" value="UniProtKB-KW"/>
</dbReference>
<dbReference type="Pfam" id="PF00098">
    <property type="entry name" value="zf-CCHC"/>
    <property type="match status" value="1"/>
</dbReference>
<evidence type="ECO:0000259" key="3">
    <source>
        <dbReference type="PROSITE" id="PS50158"/>
    </source>
</evidence>
<dbReference type="AlphaFoldDB" id="A0A5J5AKM5"/>
<sequence length="415" mass="46444">MEEGFDSSSTIGNSKAAFDDHWTMEGLARALEGTDRSIQVHVSNFEGELDPNEYCDWIASLQAFFEWKNLTEERKSSYQKFHRLRQRNDQSVADYTEHFYKLLSRINLIETDDQFVARYMTGLKFNLQSELMLHSIHSLEEAYQMALKAEEKAKWTPFRKADNSKASNEKMVAKSKKNSAPNSQHPNPHAGEGKNESGKAGSSSSFKCFRCGEAGHRSYECPTKKAEVNLVKEGQEEEEEEPVCNEELEGGIKKEYCEPNYDAESLVIRRVMTVQEDDQWLRDENDESLKLEDLSTIPANTHQEILDVLDVRSITTHRGTYTQYLVHWTGKAHSEDAWISAQELKKLDERLRNNLVSNSQVIIGGGGGGGFIGGGGAAAAAAPPGGATAAVAPPAEEKKEEKEESDDIMGFSLFD</sequence>